<evidence type="ECO:0000259" key="4">
    <source>
        <dbReference type="Pfam" id="PF01301"/>
    </source>
</evidence>
<reference evidence="5 6" key="1">
    <citation type="journal article" date="2021" name="BMC Genomics">
        <title>Datura genome reveals duplications of psychoactive alkaloid biosynthetic genes and high mutation rate following tissue culture.</title>
        <authorList>
            <person name="Rajewski A."/>
            <person name="Carter-House D."/>
            <person name="Stajich J."/>
            <person name="Litt A."/>
        </authorList>
    </citation>
    <scope>NUCLEOTIDE SEQUENCE [LARGE SCALE GENOMIC DNA]</scope>
    <source>
        <strain evidence="5">AR-01</strain>
    </source>
</reference>
<dbReference type="PANTHER" id="PTHR23421">
    <property type="entry name" value="BETA-GALACTOSIDASE RELATED"/>
    <property type="match status" value="1"/>
</dbReference>
<dbReference type="InterPro" id="IPR001944">
    <property type="entry name" value="Glycoside_Hdrlase_35"/>
</dbReference>
<dbReference type="SUPFAM" id="SSF51445">
    <property type="entry name" value="(Trans)glycosidases"/>
    <property type="match status" value="1"/>
</dbReference>
<sequence length="119" mass="13292">MKPWFASFGNPVPYRPAEDLAFVAAKFIQKGGSFINSCMYHGGLNIGWTAGKLCSKSVLSLAGLGLKEWLGQQTSISYDYCAPLDEYQRDENSATIWELSFVCSTEMLPWENKRNIQVA</sequence>
<dbReference type="EC" id="3.2.1.23" evidence="3"/>
<proteinExistence type="inferred from homology"/>
<name>A0ABS8UTS2_DATST</name>
<evidence type="ECO:0000256" key="1">
    <source>
        <dbReference type="ARBA" id="ARBA00001412"/>
    </source>
</evidence>
<dbReference type="Proteomes" id="UP000823775">
    <property type="component" value="Unassembled WGS sequence"/>
</dbReference>
<feature type="domain" description="Glycoside hydrolase 35 catalytic" evidence="4">
    <location>
        <begin position="3"/>
        <end position="89"/>
    </location>
</feature>
<dbReference type="Pfam" id="PF01301">
    <property type="entry name" value="Glyco_hydro_35"/>
    <property type="match status" value="1"/>
</dbReference>
<comment type="catalytic activity">
    <reaction evidence="1">
        <text>Hydrolysis of terminal non-reducing beta-D-galactose residues in beta-D-galactosides.</text>
        <dbReference type="EC" id="3.2.1.23"/>
    </reaction>
</comment>
<keyword evidence="6" id="KW-1185">Reference proteome</keyword>
<evidence type="ECO:0000313" key="6">
    <source>
        <dbReference type="Proteomes" id="UP000823775"/>
    </source>
</evidence>
<comment type="similarity">
    <text evidence="2">Belongs to the glycosyl hydrolase 35 family.</text>
</comment>
<evidence type="ECO:0000256" key="2">
    <source>
        <dbReference type="ARBA" id="ARBA00009809"/>
    </source>
</evidence>
<evidence type="ECO:0000256" key="3">
    <source>
        <dbReference type="ARBA" id="ARBA00012756"/>
    </source>
</evidence>
<protein>
    <recommendedName>
        <fullName evidence="3">beta-galactosidase</fullName>
        <ecNumber evidence="3">3.2.1.23</ecNumber>
    </recommendedName>
</protein>
<dbReference type="InterPro" id="IPR017853">
    <property type="entry name" value="GH"/>
</dbReference>
<dbReference type="Gene3D" id="3.20.20.80">
    <property type="entry name" value="Glycosidases"/>
    <property type="match status" value="1"/>
</dbReference>
<evidence type="ECO:0000313" key="5">
    <source>
        <dbReference type="EMBL" id="MCD9561296.1"/>
    </source>
</evidence>
<comment type="caution">
    <text evidence="5">The sequence shown here is derived from an EMBL/GenBank/DDBJ whole genome shotgun (WGS) entry which is preliminary data.</text>
</comment>
<dbReference type="EMBL" id="JACEIK010002454">
    <property type="protein sequence ID" value="MCD9561296.1"/>
    <property type="molecule type" value="Genomic_DNA"/>
</dbReference>
<accession>A0ABS8UTS2</accession>
<dbReference type="InterPro" id="IPR031330">
    <property type="entry name" value="Gly_Hdrlase_35_cat"/>
</dbReference>
<gene>
    <name evidence="5" type="ORF">HAX54_020326</name>
</gene>
<organism evidence="5 6">
    <name type="scientific">Datura stramonium</name>
    <name type="common">Jimsonweed</name>
    <name type="synonym">Common thornapple</name>
    <dbReference type="NCBI Taxonomy" id="4076"/>
    <lineage>
        <taxon>Eukaryota</taxon>
        <taxon>Viridiplantae</taxon>
        <taxon>Streptophyta</taxon>
        <taxon>Embryophyta</taxon>
        <taxon>Tracheophyta</taxon>
        <taxon>Spermatophyta</taxon>
        <taxon>Magnoliopsida</taxon>
        <taxon>eudicotyledons</taxon>
        <taxon>Gunneridae</taxon>
        <taxon>Pentapetalae</taxon>
        <taxon>asterids</taxon>
        <taxon>lamiids</taxon>
        <taxon>Solanales</taxon>
        <taxon>Solanaceae</taxon>
        <taxon>Solanoideae</taxon>
        <taxon>Datureae</taxon>
        <taxon>Datura</taxon>
    </lineage>
</organism>